<evidence type="ECO:0000256" key="5">
    <source>
        <dbReference type="ARBA" id="ARBA00014447"/>
    </source>
</evidence>
<keyword evidence="7" id="KW-0524">Neurogenesis</keyword>
<evidence type="ECO:0000256" key="6">
    <source>
        <dbReference type="ARBA" id="ARBA00022490"/>
    </source>
</evidence>
<accession>A0A7L3FMT5</accession>
<feature type="region of interest" description="Disordered" evidence="12">
    <location>
        <begin position="152"/>
        <end position="222"/>
    </location>
</feature>
<evidence type="ECO:0000256" key="7">
    <source>
        <dbReference type="ARBA" id="ARBA00022902"/>
    </source>
</evidence>
<evidence type="ECO:0000313" key="13">
    <source>
        <dbReference type="EMBL" id="NXT81488.1"/>
    </source>
</evidence>
<feature type="region of interest" description="Disordered" evidence="12">
    <location>
        <begin position="81"/>
        <end position="125"/>
    </location>
</feature>
<comment type="similarity">
    <text evidence="3">Belongs to the RITA family.</text>
</comment>
<dbReference type="GO" id="GO:0045746">
    <property type="term" value="P:negative regulation of Notch signaling pathway"/>
    <property type="evidence" value="ECO:0007669"/>
    <property type="project" value="TreeGrafter"/>
</dbReference>
<dbReference type="InterPro" id="IPR031418">
    <property type="entry name" value="RITA1"/>
</dbReference>
<evidence type="ECO:0000256" key="10">
    <source>
        <dbReference type="ARBA" id="ARBA00024957"/>
    </source>
</evidence>
<organism evidence="13 14">
    <name type="scientific">Zapornia atra</name>
    <name type="common">Henderson crake</name>
    <dbReference type="NCBI Taxonomy" id="2585822"/>
    <lineage>
        <taxon>Eukaryota</taxon>
        <taxon>Metazoa</taxon>
        <taxon>Chordata</taxon>
        <taxon>Craniata</taxon>
        <taxon>Vertebrata</taxon>
        <taxon>Euteleostomi</taxon>
        <taxon>Archelosauria</taxon>
        <taxon>Archosauria</taxon>
        <taxon>Dinosauria</taxon>
        <taxon>Saurischia</taxon>
        <taxon>Theropoda</taxon>
        <taxon>Coelurosauria</taxon>
        <taxon>Aves</taxon>
        <taxon>Neognathae</taxon>
        <taxon>Neoaves</taxon>
        <taxon>Gruiformes</taxon>
        <taxon>Rallidae</taxon>
        <taxon>Zapornia</taxon>
    </lineage>
</organism>
<evidence type="ECO:0000256" key="8">
    <source>
        <dbReference type="ARBA" id="ARBA00022976"/>
    </source>
</evidence>
<dbReference type="PANTHER" id="PTHR34917:SF1">
    <property type="entry name" value="RBPJ-INTERACTING AND TUBULIN-ASSOCIATED PROTEIN 1"/>
    <property type="match status" value="1"/>
</dbReference>
<evidence type="ECO:0000313" key="14">
    <source>
        <dbReference type="Proteomes" id="UP000557426"/>
    </source>
</evidence>
<keyword evidence="14" id="KW-1185">Reference proteome</keyword>
<feature type="compositionally biased region" description="Polar residues" evidence="12">
    <location>
        <begin position="196"/>
        <end position="207"/>
    </location>
</feature>
<gene>
    <name evidence="13" type="primary">Rita1</name>
    <name evidence="13" type="ORF">ZAPATR_R14804</name>
</gene>
<dbReference type="PANTHER" id="PTHR34917">
    <property type="entry name" value="RBPJ-INTERACTING AND TUBULIN-ASSOCIATED PROTEIN 1"/>
    <property type="match status" value="1"/>
</dbReference>
<evidence type="ECO:0000256" key="9">
    <source>
        <dbReference type="ARBA" id="ARBA00023242"/>
    </source>
</evidence>
<evidence type="ECO:0000256" key="11">
    <source>
        <dbReference type="ARBA" id="ARBA00031318"/>
    </source>
</evidence>
<dbReference type="GO" id="GO:0007399">
    <property type="term" value="P:nervous system development"/>
    <property type="evidence" value="ECO:0007669"/>
    <property type="project" value="UniProtKB-KW"/>
</dbReference>
<comment type="subunit">
    <text evidence="4">Interacts with RBPJ/RBPSUH.</text>
</comment>
<feature type="compositionally biased region" description="Low complexity" evidence="12">
    <location>
        <begin position="91"/>
        <end position="108"/>
    </location>
</feature>
<feature type="non-terminal residue" evidence="13">
    <location>
        <position position="1"/>
    </location>
</feature>
<dbReference type="GO" id="GO:0005737">
    <property type="term" value="C:cytoplasm"/>
    <property type="evidence" value="ECO:0007669"/>
    <property type="project" value="UniProtKB-SubCell"/>
</dbReference>
<name>A0A7L3FMT5_9GRUI</name>
<dbReference type="AlphaFoldDB" id="A0A7L3FMT5"/>
<comment type="function">
    <text evidence="10">Tubulin-binding protein that acts as a negative regulator of Notch signaling pathway. Shuttles between the cytoplasm and the nucleus and mediates the nuclear export of RBPJ/RBPSUH, thereby preventing the interaction between RBPJ/RBPSUH and NICD product of Notch proteins (Notch intracellular domain), leading to down-regulate Notch-mediated transcription. May play a role in neurogenesis.</text>
</comment>
<evidence type="ECO:0000256" key="3">
    <source>
        <dbReference type="ARBA" id="ARBA00010906"/>
    </source>
</evidence>
<keyword evidence="6" id="KW-0963">Cytoplasm</keyword>
<dbReference type="Proteomes" id="UP000557426">
    <property type="component" value="Unassembled WGS sequence"/>
</dbReference>
<evidence type="ECO:0000256" key="4">
    <source>
        <dbReference type="ARBA" id="ARBA00011667"/>
    </source>
</evidence>
<dbReference type="GO" id="GO:0005634">
    <property type="term" value="C:nucleus"/>
    <property type="evidence" value="ECO:0007669"/>
    <property type="project" value="UniProtKB-SubCell"/>
</dbReference>
<feature type="compositionally biased region" description="Polar residues" evidence="12">
    <location>
        <begin position="152"/>
        <end position="161"/>
    </location>
</feature>
<keyword evidence="8" id="KW-0914">Notch signaling pathway</keyword>
<dbReference type="GO" id="GO:0007219">
    <property type="term" value="P:Notch signaling pathway"/>
    <property type="evidence" value="ECO:0007669"/>
    <property type="project" value="UniProtKB-KW"/>
</dbReference>
<feature type="non-terminal residue" evidence="13">
    <location>
        <position position="222"/>
    </location>
</feature>
<comment type="caution">
    <text evidence="13">The sequence shown here is derived from an EMBL/GenBank/DDBJ whole genome shotgun (WGS) entry which is preliminary data.</text>
</comment>
<evidence type="ECO:0000256" key="1">
    <source>
        <dbReference type="ARBA" id="ARBA00004123"/>
    </source>
</evidence>
<dbReference type="Pfam" id="PF17066">
    <property type="entry name" value="RITA"/>
    <property type="match status" value="1"/>
</dbReference>
<dbReference type="GO" id="GO:0015631">
    <property type="term" value="F:tubulin binding"/>
    <property type="evidence" value="ECO:0007669"/>
    <property type="project" value="InterPro"/>
</dbReference>
<dbReference type="GO" id="GO:0051168">
    <property type="term" value="P:nuclear export"/>
    <property type="evidence" value="ECO:0007669"/>
    <property type="project" value="InterPro"/>
</dbReference>
<proteinExistence type="inferred from homology"/>
<evidence type="ECO:0000256" key="2">
    <source>
        <dbReference type="ARBA" id="ARBA00004496"/>
    </source>
</evidence>
<evidence type="ECO:0000256" key="12">
    <source>
        <dbReference type="SAM" id="MobiDB-lite"/>
    </source>
</evidence>
<reference evidence="13 14" key="1">
    <citation type="submission" date="2019-09" db="EMBL/GenBank/DDBJ databases">
        <title>Bird 10,000 Genomes (B10K) Project - Family phase.</title>
        <authorList>
            <person name="Zhang G."/>
        </authorList>
    </citation>
    <scope>NUCLEOTIDE SEQUENCE [LARGE SCALE GENOMIC DNA]</scope>
    <source>
        <strain evidence="13">B10K-DU-011-47</strain>
        <tissue evidence="13">Mixed tissue sample</tissue>
    </source>
</reference>
<comment type="subcellular location">
    <subcellularLocation>
        <location evidence="2">Cytoplasm</location>
    </subcellularLocation>
    <subcellularLocation>
        <location evidence="1">Nucleus</location>
    </subcellularLocation>
</comment>
<keyword evidence="9" id="KW-0539">Nucleus</keyword>
<dbReference type="EMBL" id="VZTU01022731">
    <property type="protein sequence ID" value="NXT81488.1"/>
    <property type="molecule type" value="Genomic_DNA"/>
</dbReference>
<protein>
    <recommendedName>
        <fullName evidence="5">RBPJ-interacting and tubulin-associated protein 1</fullName>
    </recommendedName>
    <alternativeName>
        <fullName evidence="11">RBPJ-interacting and tubulin-associated protein</fullName>
    </alternativeName>
</protein>
<sequence length="222" mass="23058">PAGGFVPWEGLSPGALAPAAGAGAVAARPGDHRPLCPCRSPRLRSHTPSFCDESLFGAKPQGPARAAPWLRKEDVAKLHPLLWSPPPAPRGQPGLAPRPRAAPLRAVHPPAPASPAPAGAGTGCKGRSCAWERPDGHLGSEVWSARRRGCSQSLSRLNTPSDELCSGSDNPRTERCKNQSPATAPATPRGCVARGRSQSTSRLSLGRTSVAAGGCKPRPPWK</sequence>